<evidence type="ECO:0000313" key="2">
    <source>
        <dbReference type="EMBL" id="CAE7602154.1"/>
    </source>
</evidence>
<dbReference type="Proteomes" id="UP000604046">
    <property type="component" value="Unassembled WGS sequence"/>
</dbReference>
<accession>A0A812V0G7</accession>
<gene>
    <name evidence="2" type="ORF">SNAT2548_LOCUS34249</name>
</gene>
<name>A0A812V0G7_9DINO</name>
<evidence type="ECO:0000256" key="1">
    <source>
        <dbReference type="SAM" id="Coils"/>
    </source>
</evidence>
<organism evidence="2 3">
    <name type="scientific">Symbiodinium natans</name>
    <dbReference type="NCBI Taxonomy" id="878477"/>
    <lineage>
        <taxon>Eukaryota</taxon>
        <taxon>Sar</taxon>
        <taxon>Alveolata</taxon>
        <taxon>Dinophyceae</taxon>
        <taxon>Suessiales</taxon>
        <taxon>Symbiodiniaceae</taxon>
        <taxon>Symbiodinium</taxon>
    </lineage>
</organism>
<feature type="coiled-coil region" evidence="1">
    <location>
        <begin position="38"/>
        <end position="76"/>
    </location>
</feature>
<dbReference type="AlphaFoldDB" id="A0A812V0G7"/>
<evidence type="ECO:0000313" key="3">
    <source>
        <dbReference type="Proteomes" id="UP000604046"/>
    </source>
</evidence>
<proteinExistence type="predicted"/>
<keyword evidence="1" id="KW-0175">Coiled coil</keyword>
<comment type="caution">
    <text evidence="2">The sequence shown here is derived from an EMBL/GenBank/DDBJ whole genome shotgun (WGS) entry which is preliminary data.</text>
</comment>
<reference evidence="2" key="1">
    <citation type="submission" date="2021-02" db="EMBL/GenBank/DDBJ databases">
        <authorList>
            <person name="Dougan E. K."/>
            <person name="Rhodes N."/>
            <person name="Thang M."/>
            <person name="Chan C."/>
        </authorList>
    </citation>
    <scope>NUCLEOTIDE SEQUENCE</scope>
</reference>
<sequence length="129" mass="14577">MSAAYQVLSDPKQRADFDRFGKGAEHVPDPNDEWRQGLKKAKKIVTATEQEITRLVARSKKMSKKLSAEMQKLIQKLQSEPKYVAAKRFVVDCAAERAKQRQELLASLEAAATRPADPDVEARMFLRCS</sequence>
<dbReference type="EMBL" id="CAJNDS010002800">
    <property type="protein sequence ID" value="CAE7602154.1"/>
    <property type="molecule type" value="Genomic_DNA"/>
</dbReference>
<protein>
    <submittedName>
        <fullName evidence="2">Uncharacterized protein</fullName>
    </submittedName>
</protein>
<keyword evidence="3" id="KW-1185">Reference proteome</keyword>